<name>A0A1V0QGP9_CNPV</name>
<evidence type="ECO:0000256" key="3">
    <source>
        <dbReference type="PROSITE-ProRule" id="PRU00023"/>
    </source>
</evidence>
<dbReference type="Gene3D" id="1.25.40.20">
    <property type="entry name" value="Ankyrin repeat-containing domain"/>
    <property type="match status" value="1"/>
</dbReference>
<accession>A0A1V0QGP9</accession>
<dbReference type="InterPro" id="IPR036770">
    <property type="entry name" value="Ankyrin_rpt-contain_sf"/>
</dbReference>
<dbReference type="PRINTS" id="PR01415">
    <property type="entry name" value="ANKYRIN"/>
</dbReference>
<dbReference type="Pfam" id="PF12796">
    <property type="entry name" value="Ank_2"/>
    <property type="match status" value="1"/>
</dbReference>
<protein>
    <submittedName>
        <fullName evidence="4">SWPV2-ORF295</fullName>
    </submittedName>
</protein>
<dbReference type="InterPro" id="IPR050776">
    <property type="entry name" value="Ank_Repeat/CDKN_Inhibitor"/>
</dbReference>
<evidence type="ECO:0000256" key="1">
    <source>
        <dbReference type="ARBA" id="ARBA00022737"/>
    </source>
</evidence>
<evidence type="ECO:0000313" key="4">
    <source>
        <dbReference type="EMBL" id="ARE67547.1"/>
    </source>
</evidence>
<reference evidence="4" key="1">
    <citation type="journal article" date="2017" name="BMC Genomics">
        <title>Genomic characterization of two novel pathogenic avipoxviruses isolated from pacific shearwaters (Ardenna spp.).</title>
        <authorList>
            <person name="Sarker S."/>
            <person name="Das S."/>
            <person name="Lavers J.L."/>
            <person name="Hutton I."/>
            <person name="Helbig K."/>
            <person name="Imbery J."/>
            <person name="Upton C."/>
            <person name="Raidal S.R."/>
        </authorList>
    </citation>
    <scope>NUCLEOTIDE SEQUENCE [LARGE SCALE GENOMIC DNA]</scope>
    <source>
        <strain evidence="4">SWPV-2</strain>
    </source>
</reference>
<dbReference type="PROSITE" id="PS50297">
    <property type="entry name" value="ANK_REP_REGION"/>
    <property type="match status" value="2"/>
</dbReference>
<gene>
    <name evidence="4" type="primary">SWPV2-295</name>
</gene>
<dbReference type="PANTHER" id="PTHR24201">
    <property type="entry name" value="ANK_REP_REGION DOMAIN-CONTAINING PROTEIN"/>
    <property type="match status" value="1"/>
</dbReference>
<dbReference type="PANTHER" id="PTHR24201:SF14">
    <property type="entry name" value="CYCLIN-DEPENDENT KINASE 4 INHIBITOR C-LIKE"/>
    <property type="match status" value="1"/>
</dbReference>
<dbReference type="EMBL" id="KX857215">
    <property type="protein sequence ID" value="ARE67547.1"/>
    <property type="molecule type" value="Genomic_DNA"/>
</dbReference>
<dbReference type="SUPFAM" id="SSF48403">
    <property type="entry name" value="Ankyrin repeat"/>
    <property type="match status" value="1"/>
</dbReference>
<organism evidence="4">
    <name type="scientific">Shearwaterpox virus</name>
    <dbReference type="NCBI Taxonomy" id="1974596"/>
    <lineage>
        <taxon>Viruses</taxon>
        <taxon>Varidnaviria</taxon>
        <taxon>Bamfordvirae</taxon>
        <taxon>Nucleocytoviricota</taxon>
        <taxon>Pokkesviricetes</taxon>
        <taxon>Chitovirales</taxon>
        <taxon>Poxviridae</taxon>
        <taxon>Chordopoxvirinae</taxon>
        <taxon>Avipoxvirus</taxon>
        <taxon>Avipoxvirus canarypox</taxon>
        <taxon>Canarypox virus</taxon>
    </lineage>
</organism>
<keyword evidence="2 3" id="KW-0040">ANK repeat</keyword>
<feature type="repeat" description="ANK" evidence="3">
    <location>
        <begin position="101"/>
        <end position="133"/>
    </location>
</feature>
<proteinExistence type="predicted"/>
<feature type="repeat" description="ANK" evidence="3">
    <location>
        <begin position="134"/>
        <end position="168"/>
    </location>
</feature>
<dbReference type="SMART" id="SM00248">
    <property type="entry name" value="ANK"/>
    <property type="match status" value="4"/>
</dbReference>
<dbReference type="Proteomes" id="UP000319767">
    <property type="component" value="Segment"/>
</dbReference>
<dbReference type="PROSITE" id="PS50088">
    <property type="entry name" value="ANK_REPEAT"/>
    <property type="match status" value="2"/>
</dbReference>
<sequence>MGNSFSLYTNFIRILVSTIQNPQCNVNKNTMLNASINRQVVNVVEYLARKGADVKNPIRIRKISNEFYPSPLVVASKIGNEEIVKLLIYYGAVVNKICEVSGSTPLHVAVNNGNTKIVKLLLENGANPNFLDKENSTPLHIAIDKHSNMVELIKLLLEYGADIDIQDNNGITPFTLCFKKDFPSETKDVIISYFML</sequence>
<dbReference type="InterPro" id="IPR002110">
    <property type="entry name" value="Ankyrin_rpt"/>
</dbReference>
<keyword evidence="1" id="KW-0677">Repeat</keyword>
<evidence type="ECO:0000256" key="2">
    <source>
        <dbReference type="ARBA" id="ARBA00023043"/>
    </source>
</evidence>